<dbReference type="InterPro" id="IPR005151">
    <property type="entry name" value="Tail-specific_protease"/>
</dbReference>
<dbReference type="Gene3D" id="3.30.750.44">
    <property type="match status" value="1"/>
</dbReference>
<keyword evidence="1" id="KW-0732">Signal</keyword>
<dbReference type="EMBL" id="JBHULH010000008">
    <property type="protein sequence ID" value="MFD2568276.1"/>
    <property type="molecule type" value="Genomic_DNA"/>
</dbReference>
<comment type="caution">
    <text evidence="3">The sequence shown here is derived from an EMBL/GenBank/DDBJ whole genome shotgun (WGS) entry which is preliminary data.</text>
</comment>
<gene>
    <name evidence="3" type="ORF">ACFSRZ_12935</name>
</gene>
<evidence type="ECO:0000313" key="3">
    <source>
        <dbReference type="EMBL" id="MFD2568276.1"/>
    </source>
</evidence>
<reference evidence="4" key="1">
    <citation type="journal article" date="2019" name="Int. J. Syst. Evol. Microbiol.">
        <title>The Global Catalogue of Microorganisms (GCM) 10K type strain sequencing project: providing services to taxonomists for standard genome sequencing and annotation.</title>
        <authorList>
            <consortium name="The Broad Institute Genomics Platform"/>
            <consortium name="The Broad Institute Genome Sequencing Center for Infectious Disease"/>
            <person name="Wu L."/>
            <person name="Ma J."/>
        </authorList>
    </citation>
    <scope>NUCLEOTIDE SEQUENCE [LARGE SCALE GENOMIC DNA]</scope>
    <source>
        <strain evidence="4">KCTC 52127</strain>
    </source>
</reference>
<proteinExistence type="predicted"/>
<dbReference type="SUPFAM" id="SSF52096">
    <property type="entry name" value="ClpP/crotonase"/>
    <property type="match status" value="1"/>
</dbReference>
<dbReference type="InterPro" id="IPR029045">
    <property type="entry name" value="ClpP/crotonase-like_dom_sf"/>
</dbReference>
<protein>
    <submittedName>
        <fullName evidence="3">S41 family peptidase</fullName>
    </submittedName>
</protein>
<dbReference type="Proteomes" id="UP001597508">
    <property type="component" value="Unassembled WGS sequence"/>
</dbReference>
<feature type="chain" id="PRO_5045772960" evidence="1">
    <location>
        <begin position="20"/>
        <end position="466"/>
    </location>
</feature>
<dbReference type="PANTHER" id="PTHR32060:SF30">
    <property type="entry name" value="CARBOXY-TERMINAL PROCESSING PROTEASE CTPA"/>
    <property type="match status" value="1"/>
</dbReference>
<keyword evidence="4" id="KW-1185">Reference proteome</keyword>
<evidence type="ECO:0000256" key="1">
    <source>
        <dbReference type="SAM" id="SignalP"/>
    </source>
</evidence>
<dbReference type="Pfam" id="PF03572">
    <property type="entry name" value="Peptidase_S41"/>
    <property type="match status" value="1"/>
</dbReference>
<evidence type="ECO:0000259" key="2">
    <source>
        <dbReference type="Pfam" id="PF03572"/>
    </source>
</evidence>
<feature type="signal peptide" evidence="1">
    <location>
        <begin position="1"/>
        <end position="19"/>
    </location>
</feature>
<accession>A0ABW5LVL4</accession>
<feature type="domain" description="Tail specific protease" evidence="2">
    <location>
        <begin position="233"/>
        <end position="441"/>
    </location>
</feature>
<organism evidence="3 4">
    <name type="scientific">Pseudotenacibaculum haliotis</name>
    <dbReference type="NCBI Taxonomy" id="1862138"/>
    <lineage>
        <taxon>Bacteria</taxon>
        <taxon>Pseudomonadati</taxon>
        <taxon>Bacteroidota</taxon>
        <taxon>Flavobacteriia</taxon>
        <taxon>Flavobacteriales</taxon>
        <taxon>Flavobacteriaceae</taxon>
        <taxon>Pseudotenacibaculum</taxon>
    </lineage>
</organism>
<dbReference type="PANTHER" id="PTHR32060">
    <property type="entry name" value="TAIL-SPECIFIC PROTEASE"/>
    <property type="match status" value="1"/>
</dbReference>
<evidence type="ECO:0000313" key="4">
    <source>
        <dbReference type="Proteomes" id="UP001597508"/>
    </source>
</evidence>
<name>A0ABW5LVL4_9FLAO</name>
<sequence length="466" mass="53038">MKKALVLLLGILLSGNVFSQTELPNTLSKADKVYGLSKYWNEVNFNFAYLNKVDKEKWNSDYKSLIEKVQETKNDYEYYLLLQQFAVSLKDGHTNIFLPPSFSKFMLDAEFGDYKFTLRNIEGKAIITEVNKSKRKEIPLGTEIIEVNGLTTKEHLAKHVEPIVAYSTEDFRDAFSVRQMFYQPKGTTFDLKFRKPNGKIISRKLTISPAAEKEMHTRNKNEGIFEFKWLENKTAYVALHSFGEAKIDSLFKSKLPEIKKAKGLIIDLRENLGGSSEYGYSILGNLIHDDELIVAKSLILDYNPLYEYFGVNYNIQAKDTAQGSPQNRMMLSRAYLTAKDSYFYEIPFSTYPNRIEKSDRVVIPIAVLTGPFTASSSEDFLVAADNQKHIVKIGEATAGTTGMPMSFELPGGGWARICFKKEVYVDGREFVGYGIQPDIKVSKTLKDFIEKKDPAIEKALKYLRKA</sequence>
<dbReference type="Gene3D" id="3.90.226.10">
    <property type="entry name" value="2-enoyl-CoA Hydratase, Chain A, domain 1"/>
    <property type="match status" value="1"/>
</dbReference>
<dbReference type="RefSeq" id="WP_379666980.1">
    <property type="nucleotide sequence ID" value="NZ_JBHULH010000008.1"/>
</dbReference>